<dbReference type="InterPro" id="IPR003170">
    <property type="entry name" value="MurB"/>
</dbReference>
<evidence type="ECO:0000256" key="5">
    <source>
        <dbReference type="ARBA" id="ARBA00012518"/>
    </source>
</evidence>
<comment type="subcellular location">
    <subcellularLocation>
        <location evidence="3 19">Cytoplasm</location>
    </subcellularLocation>
</comment>
<dbReference type="PROSITE" id="PS51387">
    <property type="entry name" value="FAD_PCMH"/>
    <property type="match status" value="1"/>
</dbReference>
<dbReference type="InterPro" id="IPR016166">
    <property type="entry name" value="FAD-bd_PCMH"/>
</dbReference>
<keyword evidence="15 19" id="KW-0131">Cell cycle</keyword>
<keyword evidence="12 19" id="KW-0133">Cell shape</keyword>
<evidence type="ECO:0000256" key="18">
    <source>
        <dbReference type="ARBA" id="ARBA00048914"/>
    </source>
</evidence>
<dbReference type="SUPFAM" id="SSF56194">
    <property type="entry name" value="Uridine diphospho-N-Acetylenolpyruvylglucosamine reductase, MurB, C-terminal domain"/>
    <property type="match status" value="1"/>
</dbReference>
<evidence type="ECO:0000256" key="10">
    <source>
        <dbReference type="ARBA" id="ARBA00022827"/>
    </source>
</evidence>
<dbReference type="InterPro" id="IPR011601">
    <property type="entry name" value="MurB_C"/>
</dbReference>
<comment type="similarity">
    <text evidence="19">Belongs to the MurB family.</text>
</comment>
<evidence type="ECO:0000313" key="21">
    <source>
        <dbReference type="EMBL" id="SHO63057.1"/>
    </source>
</evidence>
<evidence type="ECO:0000256" key="9">
    <source>
        <dbReference type="ARBA" id="ARBA00022630"/>
    </source>
</evidence>
<dbReference type="HAMAP" id="MF_00037">
    <property type="entry name" value="MurB"/>
    <property type="match status" value="1"/>
</dbReference>
<evidence type="ECO:0000256" key="6">
    <source>
        <dbReference type="ARBA" id="ARBA00015188"/>
    </source>
</evidence>
<dbReference type="InterPro" id="IPR016169">
    <property type="entry name" value="FAD-bd_PCMH_sub2"/>
</dbReference>
<dbReference type="EC" id="1.3.1.98" evidence="5 19"/>
<dbReference type="Gene3D" id="3.90.78.10">
    <property type="entry name" value="UDP-N-acetylenolpyruvoylglucosamine reductase, C-terminal domain"/>
    <property type="match status" value="1"/>
</dbReference>
<dbReference type="InterPro" id="IPR036635">
    <property type="entry name" value="MurB_C_sf"/>
</dbReference>
<reference evidence="21 22" key="1">
    <citation type="submission" date="2016-12" db="EMBL/GenBank/DDBJ databases">
        <authorList>
            <person name="Song W.-J."/>
            <person name="Kurnit D.M."/>
        </authorList>
    </citation>
    <scope>NUCLEOTIDE SEQUENCE [LARGE SCALE GENOMIC DNA]</scope>
    <source>
        <strain evidence="21 22">DSM 19599</strain>
    </source>
</reference>
<dbReference type="EMBL" id="FRXO01000002">
    <property type="protein sequence ID" value="SHO63057.1"/>
    <property type="molecule type" value="Genomic_DNA"/>
</dbReference>
<accession>A0A1M7ZDU9</accession>
<keyword evidence="11 19" id="KW-0521">NADP</keyword>
<keyword evidence="8 19" id="KW-0132">Cell division</keyword>
<dbReference type="InterPro" id="IPR036318">
    <property type="entry name" value="FAD-bd_PCMH-like_sf"/>
</dbReference>
<proteinExistence type="inferred from homology"/>
<dbReference type="Pfam" id="PF02873">
    <property type="entry name" value="MurB_C"/>
    <property type="match status" value="1"/>
</dbReference>
<dbReference type="STRING" id="1123029.SAMN02745172_01257"/>
<evidence type="ECO:0000256" key="8">
    <source>
        <dbReference type="ARBA" id="ARBA00022618"/>
    </source>
</evidence>
<evidence type="ECO:0000256" key="11">
    <source>
        <dbReference type="ARBA" id="ARBA00022857"/>
    </source>
</evidence>
<dbReference type="InterPro" id="IPR016167">
    <property type="entry name" value="FAD-bd_PCMH_sub1"/>
</dbReference>
<protein>
    <recommendedName>
        <fullName evidence="6 19">UDP-N-acetylenolpyruvoylglucosamine reductase</fullName>
        <ecNumber evidence="5 19">1.3.1.98</ecNumber>
    </recommendedName>
    <alternativeName>
        <fullName evidence="17 19">UDP-N-acetylmuramate dehydrogenase</fullName>
    </alternativeName>
</protein>
<comment type="function">
    <text evidence="2 19">Cell wall formation.</text>
</comment>
<dbReference type="AlphaFoldDB" id="A0A1M7ZDU9"/>
<dbReference type="NCBIfam" id="NF010480">
    <property type="entry name" value="PRK13905.1"/>
    <property type="match status" value="1"/>
</dbReference>
<dbReference type="PANTHER" id="PTHR21071:SF4">
    <property type="entry name" value="UDP-N-ACETYLENOLPYRUVOYLGLUCOSAMINE REDUCTASE"/>
    <property type="match status" value="1"/>
</dbReference>
<evidence type="ECO:0000256" key="19">
    <source>
        <dbReference type="HAMAP-Rule" id="MF_00037"/>
    </source>
</evidence>
<dbReference type="UniPathway" id="UPA00219"/>
<evidence type="ECO:0000313" key="22">
    <source>
        <dbReference type="Proteomes" id="UP000186406"/>
    </source>
</evidence>
<dbReference type="RefSeq" id="WP_073626649.1">
    <property type="nucleotide sequence ID" value="NZ_FRXO01000002.1"/>
</dbReference>
<evidence type="ECO:0000256" key="2">
    <source>
        <dbReference type="ARBA" id="ARBA00003921"/>
    </source>
</evidence>
<evidence type="ECO:0000256" key="4">
    <source>
        <dbReference type="ARBA" id="ARBA00004752"/>
    </source>
</evidence>
<dbReference type="GO" id="GO:0009252">
    <property type="term" value="P:peptidoglycan biosynthetic process"/>
    <property type="evidence" value="ECO:0007669"/>
    <property type="project" value="UniProtKB-UniRule"/>
</dbReference>
<evidence type="ECO:0000256" key="7">
    <source>
        <dbReference type="ARBA" id="ARBA00022490"/>
    </source>
</evidence>
<feature type="domain" description="FAD-binding PCMH-type" evidence="20">
    <location>
        <begin position="35"/>
        <end position="200"/>
    </location>
</feature>
<dbReference type="GO" id="GO:0005829">
    <property type="term" value="C:cytosol"/>
    <property type="evidence" value="ECO:0007669"/>
    <property type="project" value="TreeGrafter"/>
</dbReference>
<evidence type="ECO:0000256" key="16">
    <source>
        <dbReference type="ARBA" id="ARBA00023316"/>
    </source>
</evidence>
<dbReference type="InterPro" id="IPR006094">
    <property type="entry name" value="Oxid_FAD_bind_N"/>
</dbReference>
<dbReference type="GO" id="GO:0008360">
    <property type="term" value="P:regulation of cell shape"/>
    <property type="evidence" value="ECO:0007669"/>
    <property type="project" value="UniProtKB-KW"/>
</dbReference>
<dbReference type="GO" id="GO:0008762">
    <property type="term" value="F:UDP-N-acetylmuramate dehydrogenase activity"/>
    <property type="evidence" value="ECO:0007669"/>
    <property type="project" value="UniProtKB-UniRule"/>
</dbReference>
<evidence type="ECO:0000256" key="1">
    <source>
        <dbReference type="ARBA" id="ARBA00001974"/>
    </source>
</evidence>
<dbReference type="OrthoDB" id="9804753at2"/>
<evidence type="ECO:0000256" key="13">
    <source>
        <dbReference type="ARBA" id="ARBA00022984"/>
    </source>
</evidence>
<keyword evidence="16 19" id="KW-0961">Cell wall biogenesis/degradation</keyword>
<keyword evidence="9 19" id="KW-0285">Flavoprotein</keyword>
<sequence length="321" mass="32972">MDGQGLIAAMQSVAATPLRGTLTPDAPLANFTWFRTGGPADVLFVPADEADLAVGLAALPADVPVTVLGLASNVLVRDGGVPGVVIRLSARPFGMIAVDGDNIRAGAGAADVKVARAAADASLAGLAFLRGIPGAIGGALKMNAGAYGGEVKDRFVSARALDRAGRLHVLSAADMGFSYRHTAVPPDFIFTEVTFSGTPGDKDVILAEMDAITASREATQPVKSRTGGSTFKNPPGDKAWRLVDAAGCRGLQVGGAQVSELHCNFLINTGGATAADVERLGETVRARVLATSGIRLEWEIERIGRMPDGTAIEPFIDTAAA</sequence>
<gene>
    <name evidence="19" type="primary">murB</name>
    <name evidence="21" type="ORF">SAMN02745172_01257</name>
</gene>
<comment type="pathway">
    <text evidence="4 19">Cell wall biogenesis; peptidoglycan biosynthesis.</text>
</comment>
<dbReference type="Proteomes" id="UP000186406">
    <property type="component" value="Unassembled WGS sequence"/>
</dbReference>
<feature type="active site" evidence="19">
    <location>
        <position position="180"/>
    </location>
</feature>
<dbReference type="Gene3D" id="3.30.465.10">
    <property type="match status" value="1"/>
</dbReference>
<keyword evidence="10 19" id="KW-0274">FAD</keyword>
<evidence type="ECO:0000256" key="3">
    <source>
        <dbReference type="ARBA" id="ARBA00004496"/>
    </source>
</evidence>
<feature type="active site" evidence="19">
    <location>
        <position position="299"/>
    </location>
</feature>
<name>A0A1M7ZDU9_9HYPH</name>
<dbReference type="Gene3D" id="3.30.43.10">
    <property type="entry name" value="Uridine Diphospho-n-acetylenolpyruvylglucosamine Reductase, domain 2"/>
    <property type="match status" value="1"/>
</dbReference>
<dbReference type="SUPFAM" id="SSF56176">
    <property type="entry name" value="FAD-binding/transporter-associated domain-like"/>
    <property type="match status" value="1"/>
</dbReference>
<dbReference type="NCBIfam" id="TIGR00179">
    <property type="entry name" value="murB"/>
    <property type="match status" value="1"/>
</dbReference>
<evidence type="ECO:0000256" key="12">
    <source>
        <dbReference type="ARBA" id="ARBA00022960"/>
    </source>
</evidence>
<keyword evidence="13 19" id="KW-0573">Peptidoglycan synthesis</keyword>
<dbReference type="Pfam" id="PF01565">
    <property type="entry name" value="FAD_binding_4"/>
    <property type="match status" value="1"/>
</dbReference>
<keyword evidence="7 19" id="KW-0963">Cytoplasm</keyword>
<comment type="cofactor">
    <cofactor evidence="1 19">
        <name>FAD</name>
        <dbReference type="ChEBI" id="CHEBI:57692"/>
    </cofactor>
</comment>
<evidence type="ECO:0000259" key="20">
    <source>
        <dbReference type="PROSITE" id="PS51387"/>
    </source>
</evidence>
<dbReference type="GO" id="GO:0051301">
    <property type="term" value="P:cell division"/>
    <property type="evidence" value="ECO:0007669"/>
    <property type="project" value="UniProtKB-KW"/>
</dbReference>
<dbReference type="GO" id="GO:0071949">
    <property type="term" value="F:FAD binding"/>
    <property type="evidence" value="ECO:0007669"/>
    <property type="project" value="InterPro"/>
</dbReference>
<evidence type="ECO:0000256" key="15">
    <source>
        <dbReference type="ARBA" id="ARBA00023306"/>
    </source>
</evidence>
<dbReference type="GO" id="GO:0071555">
    <property type="term" value="P:cell wall organization"/>
    <property type="evidence" value="ECO:0007669"/>
    <property type="project" value="UniProtKB-KW"/>
</dbReference>
<organism evidence="21 22">
    <name type="scientific">Pseudoxanthobacter soli DSM 19599</name>
    <dbReference type="NCBI Taxonomy" id="1123029"/>
    <lineage>
        <taxon>Bacteria</taxon>
        <taxon>Pseudomonadati</taxon>
        <taxon>Pseudomonadota</taxon>
        <taxon>Alphaproteobacteria</taxon>
        <taxon>Hyphomicrobiales</taxon>
        <taxon>Segnochrobactraceae</taxon>
        <taxon>Pseudoxanthobacter</taxon>
    </lineage>
</organism>
<dbReference type="PANTHER" id="PTHR21071">
    <property type="entry name" value="UDP-N-ACETYLENOLPYRUVOYLGLUCOSAMINE REDUCTASE"/>
    <property type="match status" value="1"/>
</dbReference>
<keyword evidence="22" id="KW-1185">Reference proteome</keyword>
<keyword evidence="14 19" id="KW-0560">Oxidoreductase</keyword>
<evidence type="ECO:0000256" key="14">
    <source>
        <dbReference type="ARBA" id="ARBA00023002"/>
    </source>
</evidence>
<evidence type="ECO:0000256" key="17">
    <source>
        <dbReference type="ARBA" id="ARBA00031026"/>
    </source>
</evidence>
<feature type="active site" description="Proton donor" evidence="19">
    <location>
        <position position="229"/>
    </location>
</feature>
<comment type="catalytic activity">
    <reaction evidence="18 19">
        <text>UDP-N-acetyl-alpha-D-muramate + NADP(+) = UDP-N-acetyl-3-O-(1-carboxyvinyl)-alpha-D-glucosamine + NADPH + H(+)</text>
        <dbReference type="Rhea" id="RHEA:12248"/>
        <dbReference type="ChEBI" id="CHEBI:15378"/>
        <dbReference type="ChEBI" id="CHEBI:57783"/>
        <dbReference type="ChEBI" id="CHEBI:58349"/>
        <dbReference type="ChEBI" id="CHEBI:68483"/>
        <dbReference type="ChEBI" id="CHEBI:70757"/>
        <dbReference type="EC" id="1.3.1.98"/>
    </reaction>
</comment>